<dbReference type="FunFam" id="3.30.70.270:FF:000020">
    <property type="entry name" value="Transposon Tf2-6 polyprotein-like Protein"/>
    <property type="match status" value="1"/>
</dbReference>
<dbReference type="Gene3D" id="3.30.70.270">
    <property type="match status" value="1"/>
</dbReference>
<dbReference type="PANTHER" id="PTHR33064:SF37">
    <property type="entry name" value="RIBONUCLEASE H"/>
    <property type="match status" value="1"/>
</dbReference>
<dbReference type="PANTHER" id="PTHR33064">
    <property type="entry name" value="POL PROTEIN"/>
    <property type="match status" value="1"/>
</dbReference>
<accession>A0ABD0K524</accession>
<dbReference type="AlphaFoldDB" id="A0ABD0K524"/>
<sequence length="97" mass="10892">MGSHALIHGLANYYREYIPNFAAVTAPLTDLLKKGQPNAVEWGEAQERAFQTVRSTLTEKPVLRLPDPKKPFVLRTDTSNDGVGAILMQEHERKLHP</sequence>
<dbReference type="Pfam" id="PF17919">
    <property type="entry name" value="RT_RNaseH_2"/>
    <property type="match status" value="1"/>
</dbReference>
<dbReference type="EMBL" id="JACVVK020000250">
    <property type="protein sequence ID" value="KAK7482178.1"/>
    <property type="molecule type" value="Genomic_DNA"/>
</dbReference>
<feature type="domain" description="Reverse transcriptase/retrotransposon-derived protein RNase H-like" evidence="1">
    <location>
        <begin position="42"/>
        <end position="97"/>
    </location>
</feature>
<dbReference type="Proteomes" id="UP001519460">
    <property type="component" value="Unassembled WGS sequence"/>
</dbReference>
<dbReference type="InterPro" id="IPR043128">
    <property type="entry name" value="Rev_trsase/Diguanyl_cyclase"/>
</dbReference>
<dbReference type="InterPro" id="IPR043502">
    <property type="entry name" value="DNA/RNA_pol_sf"/>
</dbReference>
<evidence type="ECO:0000259" key="1">
    <source>
        <dbReference type="Pfam" id="PF17919"/>
    </source>
</evidence>
<protein>
    <recommendedName>
        <fullName evidence="1">Reverse transcriptase/retrotransposon-derived protein RNase H-like domain-containing protein</fullName>
    </recommendedName>
</protein>
<dbReference type="InterPro" id="IPR051320">
    <property type="entry name" value="Viral_Replic_Matur_Polypro"/>
</dbReference>
<evidence type="ECO:0000313" key="3">
    <source>
        <dbReference type="Proteomes" id="UP001519460"/>
    </source>
</evidence>
<keyword evidence="3" id="KW-1185">Reference proteome</keyword>
<name>A0ABD0K524_9CAEN</name>
<reference evidence="2 3" key="1">
    <citation type="journal article" date="2023" name="Sci. Data">
        <title>Genome assembly of the Korean intertidal mud-creeper Batillaria attramentaria.</title>
        <authorList>
            <person name="Patra A.K."/>
            <person name="Ho P.T."/>
            <person name="Jun S."/>
            <person name="Lee S.J."/>
            <person name="Kim Y."/>
            <person name="Won Y.J."/>
        </authorList>
    </citation>
    <scope>NUCLEOTIDE SEQUENCE [LARGE SCALE GENOMIC DNA]</scope>
    <source>
        <strain evidence="2">Wonlab-2016</strain>
    </source>
</reference>
<comment type="caution">
    <text evidence="2">The sequence shown here is derived from an EMBL/GenBank/DDBJ whole genome shotgun (WGS) entry which is preliminary data.</text>
</comment>
<dbReference type="InterPro" id="IPR041577">
    <property type="entry name" value="RT_RNaseH_2"/>
</dbReference>
<gene>
    <name evidence="2" type="ORF">BaRGS_00026643</name>
</gene>
<proteinExistence type="predicted"/>
<evidence type="ECO:0000313" key="2">
    <source>
        <dbReference type="EMBL" id="KAK7482178.1"/>
    </source>
</evidence>
<dbReference type="SUPFAM" id="SSF56672">
    <property type="entry name" value="DNA/RNA polymerases"/>
    <property type="match status" value="1"/>
</dbReference>
<organism evidence="2 3">
    <name type="scientific">Batillaria attramentaria</name>
    <dbReference type="NCBI Taxonomy" id="370345"/>
    <lineage>
        <taxon>Eukaryota</taxon>
        <taxon>Metazoa</taxon>
        <taxon>Spiralia</taxon>
        <taxon>Lophotrochozoa</taxon>
        <taxon>Mollusca</taxon>
        <taxon>Gastropoda</taxon>
        <taxon>Caenogastropoda</taxon>
        <taxon>Sorbeoconcha</taxon>
        <taxon>Cerithioidea</taxon>
        <taxon>Batillariidae</taxon>
        <taxon>Batillaria</taxon>
    </lineage>
</organism>
<feature type="non-terminal residue" evidence="2">
    <location>
        <position position="97"/>
    </location>
</feature>